<evidence type="ECO:0000313" key="2">
    <source>
        <dbReference type="Proteomes" id="UP000015102"/>
    </source>
</evidence>
<dbReference type="HOGENOM" id="CLU_2796888_0_0_1"/>
<dbReference type="EnsemblMetazoa" id="MESCA007359-RA">
    <property type="protein sequence ID" value="MESCA007359-PA"/>
    <property type="gene ID" value="MESCA007359"/>
</dbReference>
<organism evidence="1 2">
    <name type="scientific">Megaselia scalaris</name>
    <name type="common">Humpbacked fly</name>
    <name type="synonym">Phora scalaris</name>
    <dbReference type="NCBI Taxonomy" id="36166"/>
    <lineage>
        <taxon>Eukaryota</taxon>
        <taxon>Metazoa</taxon>
        <taxon>Ecdysozoa</taxon>
        <taxon>Arthropoda</taxon>
        <taxon>Hexapoda</taxon>
        <taxon>Insecta</taxon>
        <taxon>Pterygota</taxon>
        <taxon>Neoptera</taxon>
        <taxon>Endopterygota</taxon>
        <taxon>Diptera</taxon>
        <taxon>Brachycera</taxon>
        <taxon>Muscomorpha</taxon>
        <taxon>Platypezoidea</taxon>
        <taxon>Phoridae</taxon>
        <taxon>Megaseliini</taxon>
        <taxon>Megaselia</taxon>
    </lineage>
</organism>
<name>T1GUE9_MEGSC</name>
<evidence type="ECO:0000313" key="1">
    <source>
        <dbReference type="EnsemblMetazoa" id="MESCA007359-PA"/>
    </source>
</evidence>
<protein>
    <submittedName>
        <fullName evidence="1">Uncharacterized protein</fullName>
    </submittedName>
</protein>
<dbReference type="EMBL" id="CAQQ02122939">
    <property type="status" value="NOT_ANNOTATED_CDS"/>
    <property type="molecule type" value="Genomic_DNA"/>
</dbReference>
<accession>T1GUE9</accession>
<dbReference type="EMBL" id="CAQQ02122940">
    <property type="status" value="NOT_ANNOTATED_CDS"/>
    <property type="molecule type" value="Genomic_DNA"/>
</dbReference>
<dbReference type="Proteomes" id="UP000015102">
    <property type="component" value="Unassembled WGS sequence"/>
</dbReference>
<reference evidence="1" key="2">
    <citation type="submission" date="2015-06" db="UniProtKB">
        <authorList>
            <consortium name="EnsemblMetazoa"/>
        </authorList>
    </citation>
    <scope>IDENTIFICATION</scope>
</reference>
<sequence length="68" mass="7790">MSIKIDNFYLHCSNFSLNDLAMISCMKLLKDTTFDKCTTLKLFGIPSKLIQVCQKALNDKTTKNTNHF</sequence>
<reference evidence="2" key="1">
    <citation type="submission" date="2013-02" db="EMBL/GenBank/DDBJ databases">
        <authorList>
            <person name="Hughes D."/>
        </authorList>
    </citation>
    <scope>NUCLEOTIDE SEQUENCE</scope>
    <source>
        <strain>Durham</strain>
        <strain evidence="2">NC isolate 2 -- Noor lab</strain>
    </source>
</reference>
<keyword evidence="2" id="KW-1185">Reference proteome</keyword>
<proteinExistence type="predicted"/>
<dbReference type="AlphaFoldDB" id="T1GUE9"/>